<feature type="chain" id="PRO_5014624242" evidence="3">
    <location>
        <begin position="20"/>
        <end position="371"/>
    </location>
</feature>
<evidence type="ECO:0000259" key="5">
    <source>
        <dbReference type="SMART" id="SM00892"/>
    </source>
</evidence>
<dbReference type="SUPFAM" id="SSF54060">
    <property type="entry name" value="His-Me finger endonucleases"/>
    <property type="match status" value="1"/>
</dbReference>
<dbReference type="InterPro" id="IPR044925">
    <property type="entry name" value="His-Me_finger_sf"/>
</dbReference>
<evidence type="ECO:0000256" key="1">
    <source>
        <dbReference type="PIRSR" id="PIRSR640255-1"/>
    </source>
</evidence>
<keyword evidence="3" id="KW-0732">Signal</keyword>
<keyword evidence="6" id="KW-0255">Endonuclease</keyword>
<dbReference type="PANTHER" id="PTHR13966:SF5">
    <property type="entry name" value="ENDONUCLEASE G, MITOCHONDRIAL"/>
    <property type="match status" value="1"/>
</dbReference>
<dbReference type="GO" id="GO:0046872">
    <property type="term" value="F:metal ion binding"/>
    <property type="evidence" value="ECO:0007669"/>
    <property type="project" value="UniProtKB-KW"/>
</dbReference>
<dbReference type="PANTHER" id="PTHR13966">
    <property type="entry name" value="ENDONUCLEASE RELATED"/>
    <property type="match status" value="1"/>
</dbReference>
<dbReference type="Proteomes" id="UP000228641">
    <property type="component" value="Unassembled WGS sequence"/>
</dbReference>
<evidence type="ECO:0000256" key="3">
    <source>
        <dbReference type="SAM" id="SignalP"/>
    </source>
</evidence>
<proteinExistence type="predicted"/>
<keyword evidence="6" id="KW-0540">Nuclease</keyword>
<accession>A0A2M8M3Y5</accession>
<dbReference type="AlphaFoldDB" id="A0A2M8M3Y5"/>
<dbReference type="InterPro" id="IPR044929">
    <property type="entry name" value="DNA/RNA_non-sp_Endonuclease_sf"/>
</dbReference>
<organism evidence="6 7">
    <name type="scientific">Prevotella intermedia</name>
    <dbReference type="NCBI Taxonomy" id="28131"/>
    <lineage>
        <taxon>Bacteria</taxon>
        <taxon>Pseudomonadati</taxon>
        <taxon>Bacteroidota</taxon>
        <taxon>Bacteroidia</taxon>
        <taxon>Bacteroidales</taxon>
        <taxon>Prevotellaceae</taxon>
        <taxon>Prevotella</taxon>
    </lineage>
</organism>
<feature type="domain" description="ENPP1-3/EXOG-like endonuclease/phosphodiesterase" evidence="4">
    <location>
        <begin position="136"/>
        <end position="345"/>
    </location>
</feature>
<feature type="binding site" evidence="2">
    <location>
        <position position="229"/>
    </location>
    <ligand>
        <name>Mg(2+)</name>
        <dbReference type="ChEBI" id="CHEBI:18420"/>
        <note>catalytic</note>
    </ligand>
</feature>
<reference evidence="6 7" key="1">
    <citation type="submission" date="2017-11" db="EMBL/GenBank/DDBJ databases">
        <title>Genome sequencing of Prevotella intermedia KCOM 1779.</title>
        <authorList>
            <person name="Kook J.-K."/>
            <person name="Park S.-N."/>
            <person name="Lim Y.K."/>
        </authorList>
    </citation>
    <scope>NUCLEOTIDE SEQUENCE [LARGE SCALE GENOMIC DNA]</scope>
    <source>
        <strain evidence="6 7">KCOM 1779</strain>
    </source>
</reference>
<dbReference type="Gene3D" id="3.40.570.10">
    <property type="entry name" value="Extracellular Endonuclease, subunit A"/>
    <property type="match status" value="1"/>
</dbReference>
<comment type="caution">
    <text evidence="6">The sequence shown here is derived from an EMBL/GenBank/DDBJ whole genome shotgun (WGS) entry which is preliminary data.</text>
</comment>
<dbReference type="EMBL" id="PGGD01000002">
    <property type="protein sequence ID" value="PJE98912.1"/>
    <property type="molecule type" value="Genomic_DNA"/>
</dbReference>
<evidence type="ECO:0000313" key="6">
    <source>
        <dbReference type="EMBL" id="PJE98912.1"/>
    </source>
</evidence>
<keyword evidence="6" id="KW-0378">Hydrolase</keyword>
<dbReference type="GO" id="GO:0004519">
    <property type="term" value="F:endonuclease activity"/>
    <property type="evidence" value="ECO:0007669"/>
    <property type="project" value="UniProtKB-KW"/>
</dbReference>
<dbReference type="InterPro" id="IPR020821">
    <property type="entry name" value="ENPP1-3/EXOG-like_nuc-like"/>
</dbReference>
<feature type="signal peptide" evidence="3">
    <location>
        <begin position="1"/>
        <end position="19"/>
    </location>
</feature>
<dbReference type="GO" id="GO:0016787">
    <property type="term" value="F:hydrolase activity"/>
    <property type="evidence" value="ECO:0007669"/>
    <property type="project" value="InterPro"/>
</dbReference>
<dbReference type="Pfam" id="PF01223">
    <property type="entry name" value="Endonuclease_NS"/>
    <property type="match status" value="1"/>
</dbReference>
<dbReference type="SMART" id="SM00477">
    <property type="entry name" value="NUC"/>
    <property type="match status" value="1"/>
</dbReference>
<keyword evidence="2" id="KW-0479">Metal-binding</keyword>
<dbReference type="RefSeq" id="WP_100190450.1">
    <property type="nucleotide sequence ID" value="NZ_PGGD01000002.1"/>
</dbReference>
<dbReference type="GO" id="GO:0003676">
    <property type="term" value="F:nucleic acid binding"/>
    <property type="evidence" value="ECO:0007669"/>
    <property type="project" value="InterPro"/>
</dbReference>
<dbReference type="SMART" id="SM00892">
    <property type="entry name" value="Endonuclease_NS"/>
    <property type="match status" value="1"/>
</dbReference>
<feature type="domain" description="DNA/RNA non-specific endonuclease/pyrophosphatase/phosphodiesterase" evidence="5">
    <location>
        <begin position="135"/>
        <end position="345"/>
    </location>
</feature>
<evidence type="ECO:0000256" key="2">
    <source>
        <dbReference type="PIRSR" id="PIRSR640255-2"/>
    </source>
</evidence>
<dbReference type="InterPro" id="IPR040255">
    <property type="entry name" value="Non-specific_endonuclease"/>
</dbReference>
<dbReference type="InterPro" id="IPR001604">
    <property type="entry name" value="Endo_G_ENPP1-like_dom"/>
</dbReference>
<gene>
    <name evidence="6" type="ORF">CUB97_11215</name>
</gene>
<sequence>MKKNIFISLALLLSMAATAQSQKQKLTITTKHDKVHTYVMGESMDSLRILKDVGIKVYPKGTRVSEDYLFSQITTYTLVNEPTPNPDPSGKNVNRNTAADLKKNPEGWRLEFPRFYQGTNNIYEVTHSTTEGGERMINYSVEWDGTLKANRWTCYEMYNKIMQQNVERKDAFKQDPDIPSNMQTTLKDYKGSGFARGHLCPSGDRLYSLEQNKQTFYLSNMQPQAKGHNSGIWQKLEDKVRKWAGNCDTLYVVKAATIDKAEHICNEADLKEIAEKEKKHPKLKFPGIVPKYFYMALMAYKKETNTYRALGIWSPHYNGSEPEYITIEELQRRTGIDFFCNLDDDIEKAVESTVDSNYWGIIKSLPAFFFE</sequence>
<name>A0A2M8M3Y5_PREIN</name>
<evidence type="ECO:0000259" key="4">
    <source>
        <dbReference type="SMART" id="SM00477"/>
    </source>
</evidence>
<protein>
    <submittedName>
        <fullName evidence="6">DNA/RNA non-specific endonuclease</fullName>
    </submittedName>
</protein>
<feature type="active site" description="Proton acceptor" evidence="1">
    <location>
        <position position="198"/>
    </location>
</feature>
<evidence type="ECO:0000313" key="7">
    <source>
        <dbReference type="Proteomes" id="UP000228641"/>
    </source>
</evidence>